<protein>
    <recommendedName>
        <fullName evidence="6">Ankyrin</fullName>
    </recommendedName>
</protein>
<evidence type="ECO:0000256" key="1">
    <source>
        <dbReference type="ARBA" id="ARBA00022737"/>
    </source>
</evidence>
<organism evidence="4 5">
    <name type="scientific">Oculimacula yallundae</name>
    <dbReference type="NCBI Taxonomy" id="86028"/>
    <lineage>
        <taxon>Eukaryota</taxon>
        <taxon>Fungi</taxon>
        <taxon>Dikarya</taxon>
        <taxon>Ascomycota</taxon>
        <taxon>Pezizomycotina</taxon>
        <taxon>Leotiomycetes</taxon>
        <taxon>Helotiales</taxon>
        <taxon>Ploettnerulaceae</taxon>
        <taxon>Oculimacula</taxon>
    </lineage>
</organism>
<evidence type="ECO:0000313" key="5">
    <source>
        <dbReference type="Proteomes" id="UP001595075"/>
    </source>
</evidence>
<dbReference type="SMART" id="SM00248">
    <property type="entry name" value="ANK"/>
    <property type="match status" value="2"/>
</dbReference>
<dbReference type="InterPro" id="IPR002110">
    <property type="entry name" value="Ankyrin_rpt"/>
</dbReference>
<dbReference type="PROSITE" id="PS50297">
    <property type="entry name" value="ANK_REP_REGION"/>
    <property type="match status" value="2"/>
</dbReference>
<dbReference type="PROSITE" id="PS50088">
    <property type="entry name" value="ANK_REPEAT"/>
    <property type="match status" value="2"/>
</dbReference>
<dbReference type="Pfam" id="PF00023">
    <property type="entry name" value="Ank"/>
    <property type="match status" value="2"/>
</dbReference>
<dbReference type="EMBL" id="JAZHXI010000008">
    <property type="protein sequence ID" value="KAL2069053.1"/>
    <property type="molecule type" value="Genomic_DNA"/>
</dbReference>
<dbReference type="PANTHER" id="PTHR24180">
    <property type="entry name" value="CYCLIN-DEPENDENT KINASE INHIBITOR 2C-RELATED"/>
    <property type="match status" value="1"/>
</dbReference>
<dbReference type="PANTHER" id="PTHR24180:SF45">
    <property type="entry name" value="POLY [ADP-RIBOSE] POLYMERASE TANKYRASE"/>
    <property type="match status" value="1"/>
</dbReference>
<feature type="repeat" description="ANK" evidence="3">
    <location>
        <begin position="731"/>
        <end position="763"/>
    </location>
</feature>
<keyword evidence="5" id="KW-1185">Reference proteome</keyword>
<keyword evidence="2 3" id="KW-0040">ANK repeat</keyword>
<dbReference type="Gene3D" id="1.25.40.20">
    <property type="entry name" value="Ankyrin repeat-containing domain"/>
    <property type="match status" value="2"/>
</dbReference>
<reference evidence="4 5" key="1">
    <citation type="journal article" date="2024" name="Commun. Biol.">
        <title>Comparative genomic analysis of thermophilic fungi reveals convergent evolutionary adaptations and gene losses.</title>
        <authorList>
            <person name="Steindorff A.S."/>
            <person name="Aguilar-Pontes M.V."/>
            <person name="Robinson A.J."/>
            <person name="Andreopoulos B."/>
            <person name="LaButti K."/>
            <person name="Kuo A."/>
            <person name="Mondo S."/>
            <person name="Riley R."/>
            <person name="Otillar R."/>
            <person name="Haridas S."/>
            <person name="Lipzen A."/>
            <person name="Grimwood J."/>
            <person name="Schmutz J."/>
            <person name="Clum A."/>
            <person name="Reid I.D."/>
            <person name="Moisan M.C."/>
            <person name="Butler G."/>
            <person name="Nguyen T.T.M."/>
            <person name="Dewar K."/>
            <person name="Conant G."/>
            <person name="Drula E."/>
            <person name="Henrissat B."/>
            <person name="Hansel C."/>
            <person name="Singer S."/>
            <person name="Hutchinson M.I."/>
            <person name="de Vries R.P."/>
            <person name="Natvig D.O."/>
            <person name="Powell A.J."/>
            <person name="Tsang A."/>
            <person name="Grigoriev I.V."/>
        </authorList>
    </citation>
    <scope>NUCLEOTIDE SEQUENCE [LARGE SCALE GENOMIC DNA]</scope>
    <source>
        <strain evidence="4 5">CBS 494.80</strain>
    </source>
</reference>
<evidence type="ECO:0000313" key="4">
    <source>
        <dbReference type="EMBL" id="KAL2069053.1"/>
    </source>
</evidence>
<dbReference type="InterPro" id="IPR051637">
    <property type="entry name" value="Ank_repeat_dom-contain_49"/>
</dbReference>
<feature type="repeat" description="ANK" evidence="3">
    <location>
        <begin position="421"/>
        <end position="454"/>
    </location>
</feature>
<evidence type="ECO:0008006" key="6">
    <source>
        <dbReference type="Google" id="ProtNLM"/>
    </source>
</evidence>
<gene>
    <name evidence="4" type="ORF">VTL71DRAFT_15391</name>
</gene>
<proteinExistence type="predicted"/>
<sequence>MSNIRQQKWDWPTHLPKMIELYHTQTSIPDIHKAIQCEGFEPCQRSVYLKFKQMGFPTDPVGRTKRLNAQIPSDPSASLGLQWLEPQSPPFDPNQLAGSALHSPFSNSTFGEGTRWGDGFDTGTPGSEHLFDSTDAFGGTHMTSGHFLPDNGFRDTTTSVPMSKPHLVPEMASPSWLSYGTGFEAHHNFTDMAYQYPNQGMDLQGASYFGINTDSEYPHPTSHLTPLPGLDSTFAGSEYPTTHATQSRPLSPAPSLMDVDTSVVPFEFSAASLSSSDSVVNLPFLKLNGTTNTARNKIRSLFRPKASTSIRGRKRYAISQFTDSTEDSGYASGQISSLSLTEEVQIPVDPTKEFNSLYRVVCAVLHEPHGKTRYNDVTTCGSCYYSNIHNLAWSARYLKLEVFLSELKLDDVYSFEALDAAGNTALHYAAAGGASFRHLKALIDAGVDPYLANTAGELFIYCLRPIQPFTLEPNSDCLRSDDLLKLLGLLQLERLADWRDNDGKTIMHALALKISEPELKTKIFDLLEFSGFSSTALDRFDRSAENVVALIYDSHGQVIDPVPINTLQQIKEIAEDDHDTEEVMTCEAMIVAECKIEEVKQIKAHTIVVEARHQPNYVDTETGDNVFHALSRIDSSSRVFFNMDHLNSDQDKPNREGNYILLNLEYFISKGVDLNLYNRHGSSPLKSFICDRPLNMQETGATMSKYLDMILWKDQATRTKNRVKVNMKDRQGLTALYYAAVAGRPDSVRSLIEAGANVNVRSESGRSILQAAFTALQEAIKKPDNVLVHLLKEVISHLEHAGAVQDPTSLEERGTRTP</sequence>
<comment type="caution">
    <text evidence="4">The sequence shown here is derived from an EMBL/GenBank/DDBJ whole genome shotgun (WGS) entry which is preliminary data.</text>
</comment>
<dbReference type="Proteomes" id="UP001595075">
    <property type="component" value="Unassembled WGS sequence"/>
</dbReference>
<accession>A0ABR4CIM2</accession>
<evidence type="ECO:0000256" key="2">
    <source>
        <dbReference type="ARBA" id="ARBA00023043"/>
    </source>
</evidence>
<keyword evidence="1" id="KW-0677">Repeat</keyword>
<name>A0ABR4CIM2_9HELO</name>
<dbReference type="InterPro" id="IPR036770">
    <property type="entry name" value="Ankyrin_rpt-contain_sf"/>
</dbReference>
<dbReference type="SUPFAM" id="SSF48403">
    <property type="entry name" value="Ankyrin repeat"/>
    <property type="match status" value="2"/>
</dbReference>
<evidence type="ECO:0000256" key="3">
    <source>
        <dbReference type="PROSITE-ProRule" id="PRU00023"/>
    </source>
</evidence>